<feature type="transmembrane region" description="Helical" evidence="6">
    <location>
        <begin position="215"/>
        <end position="237"/>
    </location>
</feature>
<keyword evidence="2 6" id="KW-0813">Transport</keyword>
<feature type="transmembrane region" description="Helical" evidence="6">
    <location>
        <begin position="20"/>
        <end position="40"/>
    </location>
</feature>
<name>A0ABZ2VWW3_9GAMM</name>
<evidence type="ECO:0000256" key="6">
    <source>
        <dbReference type="RuleBase" id="RU363058"/>
    </source>
</evidence>
<feature type="transmembrane region" description="Helical" evidence="6">
    <location>
        <begin position="489"/>
        <end position="514"/>
    </location>
</feature>
<keyword evidence="6" id="KW-0592">Phosphate transport</keyword>
<sequence length="519" mass="54791">MARSSGFLDTLLTSPTTERYRVGISLLFLLGIWLTVGSFSQGMPNSMLLMAAAVIGGYMAINIGANDVANNVGPAVGSGALSLGAAVVIAAVFEAGGAIIAGGDVVSTIKGGIIDPSTLEDGRAFVWLMTAALLAGALWLNLATWMGAPVSTTHSIVGGVLGAGIAAGGWDIADWAVMGKIAASWVISPVLGGALAALFLFVIKKTVLYRKDVIPAARTFVPWLVAIMAWAFGTYLMVKGVKKVVKVDFLEATLIGLAAAAVVFFVMRALVGRLASTMENSSTGVNTLFIWPLIFAAALLSFAHGANDVANAIGPLAAINDALSTGTVITSASIPLWVMMVGALGLAVGLMLFGPRLIKTVGSEITELDKTRAFCIALSAALTVILASQLGLPVSSTHIAIGGVFGVGFLREYLKSNYVTQLHKIMEHHDPAEQERLKPFLDDFRNASVEEMENLLKQAKKKKQVPLSKSERKRLKKIYREEMVKRSHLVRIAAAWIITVPASAIMAAILFFTLRGLLV</sequence>
<evidence type="ECO:0000256" key="5">
    <source>
        <dbReference type="ARBA" id="ARBA00023136"/>
    </source>
</evidence>
<dbReference type="PANTHER" id="PTHR11101">
    <property type="entry name" value="PHOSPHATE TRANSPORTER"/>
    <property type="match status" value="1"/>
</dbReference>
<accession>A0ABZ2VWW3</accession>
<feature type="transmembrane region" description="Helical" evidence="6">
    <location>
        <begin position="373"/>
        <end position="392"/>
    </location>
</feature>
<comment type="subcellular location">
    <subcellularLocation>
        <location evidence="1 6">Membrane</location>
        <topology evidence="1 6">Multi-pass membrane protein</topology>
    </subcellularLocation>
</comment>
<gene>
    <name evidence="7" type="ORF">NLK58_11315</name>
</gene>
<dbReference type="RefSeq" id="WP_117618647.1">
    <property type="nucleotide sequence ID" value="NZ_CP101118.1"/>
</dbReference>
<keyword evidence="8" id="KW-1185">Reference proteome</keyword>
<dbReference type="InterPro" id="IPR001204">
    <property type="entry name" value="Phos_transporter"/>
</dbReference>
<feature type="transmembrane region" description="Helical" evidence="6">
    <location>
        <begin position="283"/>
        <end position="303"/>
    </location>
</feature>
<reference evidence="7 8" key="1">
    <citation type="submission" date="2022-07" db="EMBL/GenBank/DDBJ databases">
        <title>A copper resistant bacterium isolated from sediment samples of deep sea hydrothermal areas.</title>
        <authorList>
            <person name="Zeng X."/>
        </authorList>
    </citation>
    <scope>NUCLEOTIDE SEQUENCE [LARGE SCALE GENOMIC DNA]</scope>
    <source>
        <strain evidence="8">CuT 6</strain>
    </source>
</reference>
<dbReference type="Pfam" id="PF01384">
    <property type="entry name" value="PHO4"/>
    <property type="match status" value="1"/>
</dbReference>
<organism evidence="7 8">
    <name type="scientific">Marinobacter metalliresistant</name>
    <dbReference type="NCBI Taxonomy" id="2961995"/>
    <lineage>
        <taxon>Bacteria</taxon>
        <taxon>Pseudomonadati</taxon>
        <taxon>Pseudomonadota</taxon>
        <taxon>Gammaproteobacteria</taxon>
        <taxon>Pseudomonadales</taxon>
        <taxon>Marinobacteraceae</taxon>
        <taxon>Marinobacter</taxon>
    </lineage>
</organism>
<evidence type="ECO:0000256" key="3">
    <source>
        <dbReference type="ARBA" id="ARBA00022692"/>
    </source>
</evidence>
<comment type="similarity">
    <text evidence="6">Belongs to the inorganic phosphate transporter (PiT) (TC 2.A.20) family.</text>
</comment>
<feature type="transmembrane region" description="Helical" evidence="6">
    <location>
        <begin position="249"/>
        <end position="271"/>
    </location>
</feature>
<dbReference type="PANTHER" id="PTHR11101:SF80">
    <property type="entry name" value="PHOSPHATE TRANSPORTER"/>
    <property type="match status" value="1"/>
</dbReference>
<feature type="transmembrane region" description="Helical" evidence="6">
    <location>
        <begin position="334"/>
        <end position="353"/>
    </location>
</feature>
<feature type="transmembrane region" description="Helical" evidence="6">
    <location>
        <begin position="398"/>
        <end position="414"/>
    </location>
</feature>
<dbReference type="EMBL" id="CP101118">
    <property type="protein sequence ID" value="WZF86956.1"/>
    <property type="molecule type" value="Genomic_DNA"/>
</dbReference>
<feature type="transmembrane region" description="Helical" evidence="6">
    <location>
        <begin position="124"/>
        <end position="142"/>
    </location>
</feature>
<keyword evidence="3 6" id="KW-0812">Transmembrane</keyword>
<feature type="transmembrane region" description="Helical" evidence="6">
    <location>
        <begin position="80"/>
        <end position="103"/>
    </location>
</feature>
<evidence type="ECO:0000256" key="4">
    <source>
        <dbReference type="ARBA" id="ARBA00022989"/>
    </source>
</evidence>
<keyword evidence="5 6" id="KW-0472">Membrane</keyword>
<proteinExistence type="inferred from homology"/>
<evidence type="ECO:0000313" key="7">
    <source>
        <dbReference type="EMBL" id="WZF86956.1"/>
    </source>
</evidence>
<feature type="transmembrane region" description="Helical" evidence="6">
    <location>
        <begin position="47"/>
        <end position="65"/>
    </location>
</feature>
<evidence type="ECO:0000256" key="2">
    <source>
        <dbReference type="ARBA" id="ARBA00022448"/>
    </source>
</evidence>
<dbReference type="Proteomes" id="UP001475781">
    <property type="component" value="Chromosome"/>
</dbReference>
<evidence type="ECO:0000256" key="1">
    <source>
        <dbReference type="ARBA" id="ARBA00004141"/>
    </source>
</evidence>
<evidence type="ECO:0000313" key="8">
    <source>
        <dbReference type="Proteomes" id="UP001475781"/>
    </source>
</evidence>
<keyword evidence="4 6" id="KW-1133">Transmembrane helix</keyword>
<protein>
    <recommendedName>
        <fullName evidence="6">Phosphate transporter</fullName>
    </recommendedName>
</protein>
<feature type="transmembrane region" description="Helical" evidence="6">
    <location>
        <begin position="182"/>
        <end position="203"/>
    </location>
</feature>